<protein>
    <submittedName>
        <fullName evidence="1">Uncharacterized protein</fullName>
    </submittedName>
</protein>
<dbReference type="EMBL" id="JBANQN010000012">
    <property type="protein sequence ID" value="KAK6773419.1"/>
    <property type="molecule type" value="Genomic_DNA"/>
</dbReference>
<gene>
    <name evidence="1" type="ORF">RDI58_028657</name>
</gene>
<proteinExistence type="predicted"/>
<comment type="caution">
    <text evidence="1">The sequence shown here is derived from an EMBL/GenBank/DDBJ whole genome shotgun (WGS) entry which is preliminary data.</text>
</comment>
<accession>A0AAN8SSC4</accession>
<evidence type="ECO:0000313" key="2">
    <source>
        <dbReference type="Proteomes" id="UP001371456"/>
    </source>
</evidence>
<name>A0AAN8SSC4_SOLBU</name>
<sequence length="101" mass="11934">MYRETKLDSHVDTWIELTVKLNVRVLEIYASFLRPYSLPDVIYDAKKLTTLRLRMCKFEFDISTTAIRFDCLEDLICVVSVYQMLNCKELSIDPRSSEIYP</sequence>
<organism evidence="1 2">
    <name type="scientific">Solanum bulbocastanum</name>
    <name type="common">Wild potato</name>
    <dbReference type="NCBI Taxonomy" id="147425"/>
    <lineage>
        <taxon>Eukaryota</taxon>
        <taxon>Viridiplantae</taxon>
        <taxon>Streptophyta</taxon>
        <taxon>Embryophyta</taxon>
        <taxon>Tracheophyta</taxon>
        <taxon>Spermatophyta</taxon>
        <taxon>Magnoliopsida</taxon>
        <taxon>eudicotyledons</taxon>
        <taxon>Gunneridae</taxon>
        <taxon>Pentapetalae</taxon>
        <taxon>asterids</taxon>
        <taxon>lamiids</taxon>
        <taxon>Solanales</taxon>
        <taxon>Solanaceae</taxon>
        <taxon>Solanoideae</taxon>
        <taxon>Solaneae</taxon>
        <taxon>Solanum</taxon>
    </lineage>
</organism>
<dbReference type="AlphaFoldDB" id="A0AAN8SSC4"/>
<keyword evidence="2" id="KW-1185">Reference proteome</keyword>
<dbReference type="Proteomes" id="UP001371456">
    <property type="component" value="Unassembled WGS sequence"/>
</dbReference>
<reference evidence="1 2" key="1">
    <citation type="submission" date="2024-02" db="EMBL/GenBank/DDBJ databases">
        <title>de novo genome assembly of Solanum bulbocastanum strain 11H21.</title>
        <authorList>
            <person name="Hosaka A.J."/>
        </authorList>
    </citation>
    <scope>NUCLEOTIDE SEQUENCE [LARGE SCALE GENOMIC DNA]</scope>
    <source>
        <tissue evidence="1">Young leaves</tissue>
    </source>
</reference>
<evidence type="ECO:0000313" key="1">
    <source>
        <dbReference type="EMBL" id="KAK6773419.1"/>
    </source>
</evidence>